<dbReference type="InterPro" id="IPR012337">
    <property type="entry name" value="RNaseH-like_sf"/>
</dbReference>
<dbReference type="SUPFAM" id="SSF82771">
    <property type="entry name" value="GIY-YIG endonuclease"/>
    <property type="match status" value="1"/>
</dbReference>
<dbReference type="CDD" id="cd06127">
    <property type="entry name" value="DEDDh"/>
    <property type="match status" value="1"/>
</dbReference>
<dbReference type="NCBIfam" id="NF005907">
    <property type="entry name" value="PRK07883.1-5"/>
    <property type="match status" value="1"/>
</dbReference>
<dbReference type="Gene3D" id="3.30.420.10">
    <property type="entry name" value="Ribonuclease H-like superfamily/Ribonuclease H"/>
    <property type="match status" value="1"/>
</dbReference>
<dbReference type="SUPFAM" id="SSF53098">
    <property type="entry name" value="Ribonuclease H-like"/>
    <property type="match status" value="1"/>
</dbReference>
<dbReference type="GO" id="GO:0004527">
    <property type="term" value="F:exonuclease activity"/>
    <property type="evidence" value="ECO:0007669"/>
    <property type="project" value="UniProtKB-KW"/>
</dbReference>
<name>A0ABU8RJC2_9ACTN</name>
<dbReference type="InterPro" id="IPR006054">
    <property type="entry name" value="DnaQ"/>
</dbReference>
<dbReference type="NCBIfam" id="NF005905">
    <property type="entry name" value="PRK07883.1-3"/>
    <property type="match status" value="1"/>
</dbReference>
<keyword evidence="3" id="KW-1185">Reference proteome</keyword>
<evidence type="ECO:0000313" key="3">
    <source>
        <dbReference type="Proteomes" id="UP001387100"/>
    </source>
</evidence>
<protein>
    <submittedName>
        <fullName evidence="2">DEDD exonuclease domain-containing protein</fullName>
    </submittedName>
</protein>
<dbReference type="NCBIfam" id="TIGR00573">
    <property type="entry name" value="dnaq"/>
    <property type="match status" value="1"/>
</dbReference>
<keyword evidence="2" id="KW-0378">Hydrolase</keyword>
<dbReference type="EMBL" id="JBBIAA010000005">
    <property type="protein sequence ID" value="MEJ5945133.1"/>
    <property type="molecule type" value="Genomic_DNA"/>
</dbReference>
<evidence type="ECO:0000313" key="2">
    <source>
        <dbReference type="EMBL" id="MEJ5945133.1"/>
    </source>
</evidence>
<dbReference type="InterPro" id="IPR013520">
    <property type="entry name" value="Ribonucl_H"/>
</dbReference>
<evidence type="ECO:0000259" key="1">
    <source>
        <dbReference type="PROSITE" id="PS50164"/>
    </source>
</evidence>
<accession>A0ABU8RJC2</accession>
<dbReference type="InterPro" id="IPR035901">
    <property type="entry name" value="GIY-YIG_endonuc_sf"/>
</dbReference>
<dbReference type="Gene3D" id="3.40.1440.10">
    <property type="entry name" value="GIY-YIG endonuclease"/>
    <property type="match status" value="1"/>
</dbReference>
<dbReference type="SMART" id="SM00479">
    <property type="entry name" value="EXOIII"/>
    <property type="match status" value="1"/>
</dbReference>
<dbReference type="RefSeq" id="WP_339574515.1">
    <property type="nucleotide sequence ID" value="NZ_JBBIAA010000005.1"/>
</dbReference>
<dbReference type="CDD" id="cd10434">
    <property type="entry name" value="GIY-YIG_UvrC_Cho"/>
    <property type="match status" value="1"/>
</dbReference>
<dbReference type="Proteomes" id="UP001387100">
    <property type="component" value="Unassembled WGS sequence"/>
</dbReference>
<gene>
    <name evidence="2" type="ORF">WDZ17_07455</name>
</gene>
<dbReference type="InterPro" id="IPR047296">
    <property type="entry name" value="GIY-YIG_UvrC_Cho"/>
</dbReference>
<dbReference type="InterPro" id="IPR000305">
    <property type="entry name" value="GIY-YIG_endonuc"/>
</dbReference>
<organism evidence="2 3">
    <name type="scientific">Pseudokineococcus basanitobsidens</name>
    <dbReference type="NCBI Taxonomy" id="1926649"/>
    <lineage>
        <taxon>Bacteria</taxon>
        <taxon>Bacillati</taxon>
        <taxon>Actinomycetota</taxon>
        <taxon>Actinomycetes</taxon>
        <taxon>Kineosporiales</taxon>
        <taxon>Kineosporiaceae</taxon>
        <taxon>Pseudokineococcus</taxon>
    </lineage>
</organism>
<reference evidence="2 3" key="1">
    <citation type="journal article" date="2017" name="Int. J. Syst. Evol. Microbiol.">
        <title>Pseudokineococcus basanitobsidens sp. nov., isolated from volcanic rock.</title>
        <authorList>
            <person name="Lee D.W."/>
            <person name="Park M.Y."/>
            <person name="Kim J.J."/>
            <person name="Kim B.S."/>
        </authorList>
    </citation>
    <scope>NUCLEOTIDE SEQUENCE [LARGE SCALE GENOMIC DNA]</scope>
    <source>
        <strain evidence="2 3">DSM 103726</strain>
    </source>
</reference>
<dbReference type="PANTHER" id="PTHR30562:SF1">
    <property type="entry name" value="UVRABC SYSTEM PROTEIN C"/>
    <property type="match status" value="1"/>
</dbReference>
<feature type="domain" description="GIY-YIG" evidence="1">
    <location>
        <begin position="252"/>
        <end position="330"/>
    </location>
</feature>
<dbReference type="InterPro" id="IPR050066">
    <property type="entry name" value="UvrABC_protein_C"/>
</dbReference>
<dbReference type="PANTHER" id="PTHR30562">
    <property type="entry name" value="UVRC/OXIDOREDUCTASE"/>
    <property type="match status" value="1"/>
</dbReference>
<dbReference type="Pfam" id="PF00929">
    <property type="entry name" value="RNase_T"/>
    <property type="match status" value="1"/>
</dbReference>
<keyword evidence="2" id="KW-0269">Exonuclease</keyword>
<keyword evidence="2" id="KW-0540">Nuclease</keyword>
<proteinExistence type="predicted"/>
<comment type="caution">
    <text evidence="2">The sequence shown here is derived from an EMBL/GenBank/DDBJ whole genome shotgun (WGS) entry which is preliminary data.</text>
</comment>
<dbReference type="PROSITE" id="PS50164">
    <property type="entry name" value="GIY_YIG"/>
    <property type="match status" value="1"/>
</dbReference>
<sequence length="633" mass="65703">MPLTTAPPTRELPVAAVPAPAPAPVPAPGGRVPVQTSLDDLGTRLQDVTFVVVDLETTGGSARTCAITEIGAVKVRGGQVLGELSTLVDPGGPVPRLITELTGITDAMVRRAPPVAEVLPAFWELAGDAVLVAHNAAFDTGFLRAAGARAGRPWPGNEVLCTVALSRAVLGREEVRDHKLGTLAAHLGAATTPTHRALDDARATVDVLHALLGRLGGVGVRTLEDLREQVRAGAHLSPQRRARRLLAEGLPAEPGVYCFLDGLGEVLHVGTSRDIRRRVRGYVTAGRTPARTEQMLARARTVVPLVCPTPVEAAVRALRLVAEHRPAHDRRPAPPGQGRWLKLTDEAFPRLSVVRRVADDGATYLGPVGSARGAELAVEALHEAHALRRCTARLPARPAAGALACALADLGRCGAPCTGAQSREQYADVVAGARASLAGDARAVVEATLGRAADATAARRHDEAAAHRERLATFLGAVAAHDRVAPLAAVAEVVAARRRPPAAGGGWELVLVRHGRLAGSAVAAAGTPPLTVVAALRASGEVVAPAPGPAPAALVEETELLVRWLTQDGVRLVEVDGTWASPVHGAEGLLRRLGLSAPAEDVVGDDHPVDRRLLLVDRAATSVLDAPGVSSST</sequence>
<dbReference type="InterPro" id="IPR036397">
    <property type="entry name" value="RNaseH_sf"/>
</dbReference>